<dbReference type="STRING" id="1085623.GNIT_1406"/>
<evidence type="ECO:0000313" key="3">
    <source>
        <dbReference type="Proteomes" id="UP000009282"/>
    </source>
</evidence>
<sequence length="160" mass="18124">MNMTFKEKSTWLSLFVTLLIFGNYAISVFTMDPSMLNPEEMIELAMDNLSSAVLYMIIIEVIFQSLIAAASRNKTELEGDERDRTISLTSNNSGYYVLSIGVVITIGQLILPHAFGIGAFVEERTSIIPLFEMHMLLFSLILSEIVRFAHQIYLYRKDAV</sequence>
<dbReference type="RefSeq" id="WP_014108399.1">
    <property type="nucleotide sequence ID" value="NC_016041.1"/>
</dbReference>
<organism evidence="2 3">
    <name type="scientific">Glaciecola nitratireducens (strain JCM 12485 / KCTC 12276 / FR1064)</name>
    <dbReference type="NCBI Taxonomy" id="1085623"/>
    <lineage>
        <taxon>Bacteria</taxon>
        <taxon>Pseudomonadati</taxon>
        <taxon>Pseudomonadota</taxon>
        <taxon>Gammaproteobacteria</taxon>
        <taxon>Alteromonadales</taxon>
        <taxon>Alteromonadaceae</taxon>
        <taxon>Brumicola</taxon>
    </lineage>
</organism>
<name>G4QL54_GLANF</name>
<feature type="transmembrane region" description="Helical" evidence="1">
    <location>
        <begin position="49"/>
        <end position="72"/>
    </location>
</feature>
<dbReference type="eggNOG" id="ENOG5033MAH">
    <property type="taxonomic scope" value="Bacteria"/>
</dbReference>
<feature type="transmembrane region" description="Helical" evidence="1">
    <location>
        <begin position="127"/>
        <end position="146"/>
    </location>
</feature>
<evidence type="ECO:0000313" key="2">
    <source>
        <dbReference type="EMBL" id="AEP29525.1"/>
    </source>
</evidence>
<dbReference type="KEGG" id="gni:GNIT_1406"/>
<dbReference type="HOGENOM" id="CLU_142683_0_0_6"/>
<feature type="transmembrane region" description="Helical" evidence="1">
    <location>
        <begin position="93"/>
        <end position="115"/>
    </location>
</feature>
<reference evidence="2 3" key="1">
    <citation type="journal article" date="2011" name="J. Bacteriol.">
        <title>Complete genome sequence of seawater bacterium Glaciecola nitratireducens FR1064T.</title>
        <authorList>
            <person name="Bian F."/>
            <person name="Qin Q.L."/>
            <person name="Xie B.B."/>
            <person name="Shu Y.L."/>
            <person name="Zhang X.Y."/>
            <person name="Yu Y."/>
            <person name="Chen B."/>
            <person name="Chen X.L."/>
            <person name="Zhou B.C."/>
            <person name="Zhang Y.Z."/>
        </authorList>
    </citation>
    <scope>NUCLEOTIDE SEQUENCE [LARGE SCALE GENOMIC DNA]</scope>
    <source>
        <strain evidence="3">JCM 12485 / KCTC 12276 / FR1064</strain>
    </source>
</reference>
<keyword evidence="3" id="KW-1185">Reference proteome</keyword>
<keyword evidence="1" id="KW-1133">Transmembrane helix</keyword>
<keyword evidence="1" id="KW-0472">Membrane</keyword>
<protein>
    <submittedName>
        <fullName evidence="2">Uncharacterized protein</fullName>
    </submittedName>
</protein>
<accession>G4QL54</accession>
<evidence type="ECO:0000256" key="1">
    <source>
        <dbReference type="SAM" id="Phobius"/>
    </source>
</evidence>
<gene>
    <name evidence="2" type="ordered locus">GNIT_1406</name>
</gene>
<dbReference type="AlphaFoldDB" id="G4QL54"/>
<proteinExistence type="predicted"/>
<keyword evidence="1" id="KW-0812">Transmembrane</keyword>
<dbReference type="EMBL" id="CP003060">
    <property type="protein sequence ID" value="AEP29525.1"/>
    <property type="molecule type" value="Genomic_DNA"/>
</dbReference>
<dbReference type="Proteomes" id="UP000009282">
    <property type="component" value="Chromosome"/>
</dbReference>